<dbReference type="Proteomes" id="UP000244066">
    <property type="component" value="Unassembled WGS sequence"/>
</dbReference>
<dbReference type="PANTHER" id="PTHR45663:SF11">
    <property type="entry name" value="GEO12009P1"/>
    <property type="match status" value="1"/>
</dbReference>
<dbReference type="InterPro" id="IPR013766">
    <property type="entry name" value="Thioredoxin_domain"/>
</dbReference>
<dbReference type="InterPro" id="IPR036249">
    <property type="entry name" value="Thioredoxin-like_sf"/>
</dbReference>
<evidence type="ECO:0000256" key="3">
    <source>
        <dbReference type="ARBA" id="ARBA00023157"/>
    </source>
</evidence>
<evidence type="ECO:0000256" key="7">
    <source>
        <dbReference type="SAM" id="MobiDB-lite"/>
    </source>
</evidence>
<keyword evidence="2" id="KW-0249">Electron transport</keyword>
<dbReference type="FunFam" id="3.40.30.10:FF:000001">
    <property type="entry name" value="Thioredoxin"/>
    <property type="match status" value="1"/>
</dbReference>
<evidence type="ECO:0000313" key="10">
    <source>
        <dbReference type="Proteomes" id="UP000244066"/>
    </source>
</evidence>
<name>A0A2R7YA79_9ARCH</name>
<dbReference type="EMBL" id="NDWU01000001">
    <property type="protein sequence ID" value="PUA34425.1"/>
    <property type="molecule type" value="Genomic_DNA"/>
</dbReference>
<dbReference type="PANTHER" id="PTHR45663">
    <property type="entry name" value="GEO12009P1"/>
    <property type="match status" value="1"/>
</dbReference>
<dbReference type="GO" id="GO:0005737">
    <property type="term" value="C:cytoplasm"/>
    <property type="evidence" value="ECO:0007669"/>
    <property type="project" value="TreeGrafter"/>
</dbReference>
<dbReference type="SUPFAM" id="SSF52833">
    <property type="entry name" value="Thioredoxin-like"/>
    <property type="match status" value="1"/>
</dbReference>
<dbReference type="PROSITE" id="PS51352">
    <property type="entry name" value="THIOREDOXIN_2"/>
    <property type="match status" value="1"/>
</dbReference>
<dbReference type="AlphaFoldDB" id="A0A2R7YA79"/>
<organism evidence="9 10">
    <name type="scientific">Candidatus Terraquivivens tikiterensis</name>
    <dbReference type="NCBI Taxonomy" id="1980982"/>
    <lineage>
        <taxon>Archaea</taxon>
        <taxon>Nitrososphaerota</taxon>
        <taxon>Candidatus Wolframiiraptoraceae</taxon>
        <taxon>Candidatus Terraquivivens</taxon>
    </lineage>
</organism>
<evidence type="ECO:0000256" key="4">
    <source>
        <dbReference type="ARBA" id="ARBA00023284"/>
    </source>
</evidence>
<sequence>MSGAEKSFATRTPPEPVTLTDENFDEFVSNNRLAVVDFWAEWCAPCRMIAPIVKELAKDYAGRIAFGKLNVDENPMTAAKFGIMSIPTLIVFKDGQPVDMIVGAVPKRQIEVRLNRHL</sequence>
<dbReference type="NCBIfam" id="TIGR01068">
    <property type="entry name" value="thioredoxin"/>
    <property type="match status" value="1"/>
</dbReference>
<feature type="active site" description="Nucleophile" evidence="5">
    <location>
        <position position="43"/>
    </location>
</feature>
<feature type="region of interest" description="Disordered" evidence="7">
    <location>
        <begin position="1"/>
        <end position="20"/>
    </location>
</feature>
<reference evidence="9 10" key="1">
    <citation type="submission" date="2017-04" db="EMBL/GenBank/DDBJ databases">
        <title>Draft Aigarchaeota genome from a New Zealand hot spring.</title>
        <authorList>
            <person name="Reysenbach A.-L."/>
            <person name="Donaho J.A."/>
            <person name="Gerhart J."/>
            <person name="Kelley J.F."/>
            <person name="Kouba K."/>
            <person name="Podar M."/>
            <person name="Stott M."/>
        </authorList>
    </citation>
    <scope>NUCLEOTIDE SEQUENCE [LARGE SCALE GENOMIC DNA]</scope>
    <source>
        <strain evidence="9">NZ13_MG1</strain>
    </source>
</reference>
<dbReference type="InterPro" id="IPR017937">
    <property type="entry name" value="Thioredoxin_CS"/>
</dbReference>
<evidence type="ECO:0000256" key="5">
    <source>
        <dbReference type="PIRSR" id="PIRSR000077-1"/>
    </source>
</evidence>
<comment type="caution">
    <text evidence="9">The sequence shown here is derived from an EMBL/GenBank/DDBJ whole genome shotgun (WGS) entry which is preliminary data.</text>
</comment>
<evidence type="ECO:0000256" key="6">
    <source>
        <dbReference type="PIRSR" id="PIRSR000077-4"/>
    </source>
</evidence>
<dbReference type="Pfam" id="PF00085">
    <property type="entry name" value="Thioredoxin"/>
    <property type="match status" value="1"/>
</dbReference>
<dbReference type="PIRSF" id="PIRSF000077">
    <property type="entry name" value="Thioredoxin"/>
    <property type="match status" value="1"/>
</dbReference>
<feature type="domain" description="Thioredoxin" evidence="8">
    <location>
        <begin position="6"/>
        <end position="118"/>
    </location>
</feature>
<evidence type="ECO:0000259" key="8">
    <source>
        <dbReference type="PROSITE" id="PS51352"/>
    </source>
</evidence>
<keyword evidence="4 6" id="KW-0676">Redox-active center</keyword>
<keyword evidence="1" id="KW-0813">Transport</keyword>
<accession>A0A2R7YA79</accession>
<dbReference type="Gene3D" id="3.40.30.10">
    <property type="entry name" value="Glutaredoxin"/>
    <property type="match status" value="1"/>
</dbReference>
<dbReference type="InterPro" id="IPR005746">
    <property type="entry name" value="Thioredoxin"/>
</dbReference>
<gene>
    <name evidence="9" type="ORF">B9J98_00345</name>
</gene>
<protein>
    <submittedName>
        <fullName evidence="9">Thioredoxin</fullName>
    </submittedName>
</protein>
<dbReference type="PROSITE" id="PS00194">
    <property type="entry name" value="THIOREDOXIN_1"/>
    <property type="match status" value="1"/>
</dbReference>
<dbReference type="GO" id="GO:0015035">
    <property type="term" value="F:protein-disulfide reductase activity"/>
    <property type="evidence" value="ECO:0007669"/>
    <property type="project" value="InterPro"/>
</dbReference>
<proteinExistence type="predicted"/>
<feature type="disulfide bond" description="Redox-active" evidence="6">
    <location>
        <begin position="43"/>
        <end position="46"/>
    </location>
</feature>
<feature type="active site" description="Nucleophile" evidence="5">
    <location>
        <position position="46"/>
    </location>
</feature>
<evidence type="ECO:0000256" key="2">
    <source>
        <dbReference type="ARBA" id="ARBA00022982"/>
    </source>
</evidence>
<feature type="site" description="Contributes to redox potential value" evidence="5">
    <location>
        <position position="44"/>
    </location>
</feature>
<feature type="site" description="Contributes to redox potential value" evidence="5">
    <location>
        <position position="45"/>
    </location>
</feature>
<feature type="site" description="Deprotonates C-terminal active site Cys" evidence="5">
    <location>
        <position position="37"/>
    </location>
</feature>
<evidence type="ECO:0000256" key="1">
    <source>
        <dbReference type="ARBA" id="ARBA00022448"/>
    </source>
</evidence>
<keyword evidence="3 6" id="KW-1015">Disulfide bond</keyword>
<dbReference type="PRINTS" id="PR00421">
    <property type="entry name" value="THIOREDOXIN"/>
</dbReference>
<evidence type="ECO:0000313" key="9">
    <source>
        <dbReference type="EMBL" id="PUA34425.1"/>
    </source>
</evidence>
<dbReference type="CDD" id="cd02947">
    <property type="entry name" value="TRX_family"/>
    <property type="match status" value="1"/>
</dbReference>